<dbReference type="InterPro" id="IPR038766">
    <property type="entry name" value="Membrane_comp_ABC_pdt"/>
</dbReference>
<proteinExistence type="predicted"/>
<feature type="transmembrane region" description="Helical" evidence="6">
    <location>
        <begin position="476"/>
        <end position="496"/>
    </location>
</feature>
<feature type="transmembrane region" description="Helical" evidence="6">
    <location>
        <begin position="706"/>
        <end position="728"/>
    </location>
</feature>
<keyword evidence="2" id="KW-1003">Cell membrane</keyword>
<dbReference type="Proteomes" id="UP001057474">
    <property type="component" value="Chromosome"/>
</dbReference>
<organism evidence="8 9">
    <name type="scientific">Legionella lytica</name>
    <dbReference type="NCBI Taxonomy" id="96232"/>
    <lineage>
        <taxon>Bacteria</taxon>
        <taxon>Pseudomonadati</taxon>
        <taxon>Pseudomonadota</taxon>
        <taxon>Gammaproteobacteria</taxon>
        <taxon>Legionellales</taxon>
        <taxon>Legionellaceae</taxon>
        <taxon>Legionella</taxon>
    </lineage>
</organism>
<evidence type="ECO:0000256" key="3">
    <source>
        <dbReference type="ARBA" id="ARBA00022692"/>
    </source>
</evidence>
<evidence type="ECO:0000256" key="2">
    <source>
        <dbReference type="ARBA" id="ARBA00022475"/>
    </source>
</evidence>
<gene>
    <name evidence="8" type="ORF">J2N86_08490</name>
</gene>
<dbReference type="PANTHER" id="PTHR30287">
    <property type="entry name" value="MEMBRANE COMPONENT OF PREDICTED ABC SUPERFAMILY METABOLITE UPTAKE TRANSPORTER"/>
    <property type="match status" value="1"/>
</dbReference>
<feature type="transmembrane region" description="Helical" evidence="6">
    <location>
        <begin position="765"/>
        <end position="784"/>
    </location>
</feature>
<feature type="transmembrane region" description="Helical" evidence="6">
    <location>
        <begin position="257"/>
        <end position="280"/>
    </location>
</feature>
<sequence>MRINQLVYFASLLFFRNWRKGGLSAIFLLMIMVVTLLSSISWYSEGIQTGINTKAAELFGGDLILKSPRPLPQLWQQQATKMNLATANVVYTNTIAASKTPDTQFANIQIKAVSPNYPLYGKIRSSDKADPKTIQSSNALPKPGSVWLEPRAAEQLHVHPGNTIEIGTKNYLFERYLYATPDGQSEQFKIAPTVLMSLEDLSQANILSPRSKADYLVLIAGQIEPYAAWVKPLLQNGQSAVSALDGRLELKTGFSQIMSYLKISIFLILLLTASVINVGLKEYNRKNDVSVGLLRCLGMTQPQVLILLVVQFLILIFLAGLIALPLGFAIHSVWHSFLESILPGVLSGDSGPVGWTSGVKSLLFCGLFLFVFGFQHWLGLSQVSPLHVLRRQPFKKEAFHWLFVFVKGVILFALLYAYLQDTRLLLFGLLFLCLIVIITKTLCFASGTFLRKIAHKLPVVLNIAALNIARYMPQSYIQIIVFTLISFAACFSYLLYDSLLNSWQKQIRPNTANYFIFNIAPENINPLKQFLTLHKLHMVHEYPILRGRLTMLNGVPLKKNESGEHIHNNALTRELNITASNQLPLDNQIISGTWWSSAKNQAYQASIEEGLAKNFGIKVGDKLSLHIAEQQLSVPVTSIRKVAWANQQPNFYIIVPQSLMEHIPISYLVGVRLLASQEADLDLLRQTFPSFSVLSIAMLIEQAKHFFQQLSILTAWIFLFVLFVGIVSQNMVLWTTRKERETETAMLKVFGITHSRLMGIWLCEYGFYAVFSSFIGIILAYLLQKTLLEMYLNVTPIVYASTIVIIILLNISIILISTFINVKKNMDHSPLCFITQN</sequence>
<reference evidence="8" key="1">
    <citation type="submission" date="2021-03" db="EMBL/GenBank/DDBJ databases">
        <title>Legionella lytica PCM 2298.</title>
        <authorList>
            <person name="Koper P."/>
        </authorList>
    </citation>
    <scope>NUCLEOTIDE SEQUENCE</scope>
    <source>
        <strain evidence="8">PCM 2298</strain>
    </source>
</reference>
<feature type="transmembrane region" description="Helical" evidence="6">
    <location>
        <begin position="399"/>
        <end position="419"/>
    </location>
</feature>
<feature type="transmembrane region" description="Helical" evidence="6">
    <location>
        <begin position="21"/>
        <end position="43"/>
    </location>
</feature>
<feature type="transmembrane region" description="Helical" evidence="6">
    <location>
        <begin position="354"/>
        <end position="378"/>
    </location>
</feature>
<evidence type="ECO:0000256" key="1">
    <source>
        <dbReference type="ARBA" id="ARBA00004651"/>
    </source>
</evidence>
<evidence type="ECO:0000256" key="6">
    <source>
        <dbReference type="SAM" id="Phobius"/>
    </source>
</evidence>
<dbReference type="InterPro" id="IPR003838">
    <property type="entry name" value="ABC3_permease_C"/>
</dbReference>
<dbReference type="Pfam" id="PF02687">
    <property type="entry name" value="FtsX"/>
    <property type="match status" value="2"/>
</dbReference>
<dbReference type="EMBL" id="CP071527">
    <property type="protein sequence ID" value="USQ12745.1"/>
    <property type="molecule type" value="Genomic_DNA"/>
</dbReference>
<feature type="domain" description="ABC3 transporter permease C-terminal" evidence="7">
    <location>
        <begin position="717"/>
        <end position="826"/>
    </location>
</feature>
<accession>A0ABY4Y587</accession>
<feature type="transmembrane region" description="Helical" evidence="6">
    <location>
        <begin position="304"/>
        <end position="334"/>
    </location>
</feature>
<comment type="subcellular location">
    <subcellularLocation>
        <location evidence="1">Cell membrane</location>
        <topology evidence="1">Multi-pass membrane protein</topology>
    </subcellularLocation>
</comment>
<evidence type="ECO:0000256" key="4">
    <source>
        <dbReference type="ARBA" id="ARBA00022989"/>
    </source>
</evidence>
<evidence type="ECO:0000256" key="5">
    <source>
        <dbReference type="ARBA" id="ARBA00023136"/>
    </source>
</evidence>
<feature type="transmembrane region" description="Helical" evidence="6">
    <location>
        <begin position="796"/>
        <end position="820"/>
    </location>
</feature>
<evidence type="ECO:0000313" key="9">
    <source>
        <dbReference type="Proteomes" id="UP001057474"/>
    </source>
</evidence>
<dbReference type="PANTHER" id="PTHR30287:SF1">
    <property type="entry name" value="INNER MEMBRANE PROTEIN"/>
    <property type="match status" value="1"/>
</dbReference>
<evidence type="ECO:0000313" key="8">
    <source>
        <dbReference type="EMBL" id="USQ12745.1"/>
    </source>
</evidence>
<keyword evidence="4 6" id="KW-1133">Transmembrane helix</keyword>
<protein>
    <recommendedName>
        <fullName evidence="7">ABC3 transporter permease C-terminal domain-containing protein</fullName>
    </recommendedName>
</protein>
<keyword evidence="3 6" id="KW-0812">Transmembrane</keyword>
<feature type="domain" description="ABC3 transporter permease C-terminal" evidence="7">
    <location>
        <begin position="264"/>
        <end position="373"/>
    </location>
</feature>
<keyword evidence="5 6" id="KW-0472">Membrane</keyword>
<dbReference type="RefSeq" id="WP_252578959.1">
    <property type="nucleotide sequence ID" value="NZ_CP071527.1"/>
</dbReference>
<name>A0ABY4Y587_9GAMM</name>
<keyword evidence="9" id="KW-1185">Reference proteome</keyword>
<feature type="transmembrane region" description="Helical" evidence="6">
    <location>
        <begin position="425"/>
        <end position="446"/>
    </location>
</feature>
<evidence type="ECO:0000259" key="7">
    <source>
        <dbReference type="Pfam" id="PF02687"/>
    </source>
</evidence>